<evidence type="ECO:0000256" key="5">
    <source>
        <dbReference type="ARBA" id="ARBA00023043"/>
    </source>
</evidence>
<name>A0A2I0HMT5_PUNGR</name>
<dbReference type="Pfam" id="PF13962">
    <property type="entry name" value="PGG"/>
    <property type="match status" value="1"/>
</dbReference>
<evidence type="ECO:0000256" key="1">
    <source>
        <dbReference type="ARBA" id="ARBA00004141"/>
    </source>
</evidence>
<evidence type="ECO:0000313" key="8">
    <source>
        <dbReference type="Proteomes" id="UP000233551"/>
    </source>
</evidence>
<keyword evidence="2" id="KW-0812">Transmembrane</keyword>
<evidence type="ECO:0000313" key="7">
    <source>
        <dbReference type="EMBL" id="PKI32883.1"/>
    </source>
</evidence>
<keyword evidence="3" id="KW-0677">Repeat</keyword>
<dbReference type="STRING" id="22663.A0A2I0HMT5"/>
<evidence type="ECO:0000256" key="2">
    <source>
        <dbReference type="ARBA" id="ARBA00022692"/>
    </source>
</evidence>
<dbReference type="PANTHER" id="PTHR24186">
    <property type="entry name" value="PROTEIN PHOSPHATASE 1 REGULATORY SUBUNIT"/>
    <property type="match status" value="1"/>
</dbReference>
<protein>
    <submittedName>
        <fullName evidence="7">Uncharacterized protein</fullName>
    </submittedName>
</protein>
<keyword evidence="8" id="KW-1185">Reference proteome</keyword>
<evidence type="ECO:0000256" key="6">
    <source>
        <dbReference type="ARBA" id="ARBA00023136"/>
    </source>
</evidence>
<dbReference type="GeneID" id="116197484"/>
<dbReference type="InterPro" id="IPR026961">
    <property type="entry name" value="PGG_dom"/>
</dbReference>
<dbReference type="GO" id="GO:0005886">
    <property type="term" value="C:plasma membrane"/>
    <property type="evidence" value="ECO:0007669"/>
    <property type="project" value="TreeGrafter"/>
</dbReference>
<keyword evidence="4" id="KW-1133">Transmembrane helix</keyword>
<dbReference type="OrthoDB" id="681126at2759"/>
<reference evidence="7 8" key="1">
    <citation type="submission" date="2017-11" db="EMBL/GenBank/DDBJ databases">
        <title>De-novo sequencing of pomegranate (Punica granatum L.) genome.</title>
        <authorList>
            <person name="Akparov Z."/>
            <person name="Amiraslanov A."/>
            <person name="Hajiyeva S."/>
            <person name="Abbasov M."/>
            <person name="Kaur K."/>
            <person name="Hamwieh A."/>
            <person name="Solovyev V."/>
            <person name="Salamov A."/>
            <person name="Braich B."/>
            <person name="Kosarev P."/>
            <person name="Mahmoud A."/>
            <person name="Hajiyev E."/>
            <person name="Babayeva S."/>
            <person name="Izzatullayeva V."/>
            <person name="Mammadov A."/>
            <person name="Mammadov A."/>
            <person name="Sharifova S."/>
            <person name="Ojaghi J."/>
            <person name="Eynullazada K."/>
            <person name="Bayramov B."/>
            <person name="Abdulazimova A."/>
            <person name="Shahmuradov I."/>
        </authorList>
    </citation>
    <scope>NUCLEOTIDE SEQUENCE [LARGE SCALE GENOMIC DNA]</scope>
    <source>
        <strain evidence="8">cv. AG2017</strain>
        <tissue evidence="7">Leaf</tissue>
    </source>
</reference>
<evidence type="ECO:0000256" key="3">
    <source>
        <dbReference type="ARBA" id="ARBA00022737"/>
    </source>
</evidence>
<comment type="subcellular location">
    <subcellularLocation>
        <location evidence="1">Membrane</location>
        <topology evidence="1">Multi-pass membrane protein</topology>
    </subcellularLocation>
</comment>
<keyword evidence="6" id="KW-0472">Membrane</keyword>
<sequence>MDYRGDWMNDTRGTLMMVASIIATVTLQAGIVPPGGMWQQDIHEGLQCSSKNICYAGEAVLTYYYPIDFMYFLICDMISFLGSLAVILLLICGFPISNKFCLWLLSLAMSVTVSSFGPTFFNAVWQSLATPLQRAQVFFNHRVDGDNRHCRPQPSHSSVFLAARLQVQICLEEITPTRPQQVQTCSNSLRSLEKGLSQYQ</sequence>
<evidence type="ECO:0000256" key="4">
    <source>
        <dbReference type="ARBA" id="ARBA00022989"/>
    </source>
</evidence>
<keyword evidence="5" id="KW-0040">ANK repeat</keyword>
<organism evidence="7 8">
    <name type="scientific">Punica granatum</name>
    <name type="common">Pomegranate</name>
    <dbReference type="NCBI Taxonomy" id="22663"/>
    <lineage>
        <taxon>Eukaryota</taxon>
        <taxon>Viridiplantae</taxon>
        <taxon>Streptophyta</taxon>
        <taxon>Embryophyta</taxon>
        <taxon>Tracheophyta</taxon>
        <taxon>Spermatophyta</taxon>
        <taxon>Magnoliopsida</taxon>
        <taxon>eudicotyledons</taxon>
        <taxon>Gunneridae</taxon>
        <taxon>Pentapetalae</taxon>
        <taxon>rosids</taxon>
        <taxon>malvids</taxon>
        <taxon>Myrtales</taxon>
        <taxon>Lythraceae</taxon>
        <taxon>Punica</taxon>
    </lineage>
</organism>
<comment type="caution">
    <text evidence="7">The sequence shown here is derived from an EMBL/GenBank/DDBJ whole genome shotgun (WGS) entry which is preliminary data.</text>
</comment>
<accession>A0A2I0HMT5</accession>
<gene>
    <name evidence="7" type="ORF">CRG98_046725</name>
</gene>
<proteinExistence type="predicted"/>
<dbReference type="Proteomes" id="UP000233551">
    <property type="component" value="Unassembled WGS sequence"/>
</dbReference>
<dbReference type="PANTHER" id="PTHR24186:SF37">
    <property type="entry name" value="PGG DOMAIN-CONTAINING PROTEIN"/>
    <property type="match status" value="1"/>
</dbReference>
<dbReference type="AlphaFoldDB" id="A0A2I0HMT5"/>
<dbReference type="EMBL" id="PGOL01007237">
    <property type="protein sequence ID" value="PKI32883.1"/>
    <property type="molecule type" value="Genomic_DNA"/>
</dbReference>